<feature type="transmembrane region" description="Helical" evidence="1">
    <location>
        <begin position="301"/>
        <end position="323"/>
    </location>
</feature>
<accession>A0ABD6CIY3</accession>
<dbReference type="InterPro" id="IPR011701">
    <property type="entry name" value="MFS"/>
</dbReference>
<dbReference type="Gene3D" id="1.20.1250.20">
    <property type="entry name" value="MFS general substrate transporter like domains"/>
    <property type="match status" value="2"/>
</dbReference>
<proteinExistence type="predicted"/>
<keyword evidence="4" id="KW-1185">Reference proteome</keyword>
<dbReference type="InterPro" id="IPR036259">
    <property type="entry name" value="MFS_trans_sf"/>
</dbReference>
<organism evidence="3 4">
    <name type="scientific">Halorientalis brevis</name>
    <dbReference type="NCBI Taxonomy" id="1126241"/>
    <lineage>
        <taxon>Archaea</taxon>
        <taxon>Methanobacteriati</taxon>
        <taxon>Methanobacteriota</taxon>
        <taxon>Stenosarchaea group</taxon>
        <taxon>Halobacteria</taxon>
        <taxon>Halobacteriales</taxon>
        <taxon>Haloarculaceae</taxon>
        <taxon>Halorientalis</taxon>
    </lineage>
</organism>
<protein>
    <submittedName>
        <fullName evidence="3">MFS transporter</fullName>
    </submittedName>
</protein>
<dbReference type="PANTHER" id="PTHR23521:SF2">
    <property type="entry name" value="TRANSPORTER MFS SUPERFAMILY"/>
    <property type="match status" value="1"/>
</dbReference>
<keyword evidence="1" id="KW-0472">Membrane</keyword>
<feature type="transmembrane region" description="Helical" evidence="1">
    <location>
        <begin position="77"/>
        <end position="99"/>
    </location>
</feature>
<feature type="transmembrane region" description="Helical" evidence="1">
    <location>
        <begin position="275"/>
        <end position="295"/>
    </location>
</feature>
<dbReference type="RefSeq" id="WP_247379005.1">
    <property type="nucleotide sequence ID" value="NZ_JALLGV010000005.1"/>
</dbReference>
<name>A0ABD6CIY3_9EURY</name>
<keyword evidence="1" id="KW-0812">Transmembrane</keyword>
<dbReference type="PROSITE" id="PS50850">
    <property type="entry name" value="MFS"/>
    <property type="match status" value="1"/>
</dbReference>
<comment type="caution">
    <text evidence="3">The sequence shown here is derived from an EMBL/GenBank/DDBJ whole genome shotgun (WGS) entry which is preliminary data.</text>
</comment>
<feature type="transmembrane region" description="Helical" evidence="1">
    <location>
        <begin position="45"/>
        <end position="65"/>
    </location>
</feature>
<dbReference type="InterPro" id="IPR020846">
    <property type="entry name" value="MFS_dom"/>
</dbReference>
<evidence type="ECO:0000256" key="1">
    <source>
        <dbReference type="SAM" id="Phobius"/>
    </source>
</evidence>
<gene>
    <name evidence="3" type="ORF">ACFR9U_19990</name>
</gene>
<dbReference type="EMBL" id="JBHUDJ010000014">
    <property type="protein sequence ID" value="MFD1589264.1"/>
    <property type="molecule type" value="Genomic_DNA"/>
</dbReference>
<evidence type="ECO:0000313" key="3">
    <source>
        <dbReference type="EMBL" id="MFD1589264.1"/>
    </source>
</evidence>
<evidence type="ECO:0000313" key="4">
    <source>
        <dbReference type="Proteomes" id="UP001597119"/>
    </source>
</evidence>
<dbReference type="Pfam" id="PF07690">
    <property type="entry name" value="MFS_1"/>
    <property type="match status" value="2"/>
</dbReference>
<feature type="transmembrane region" description="Helical" evidence="1">
    <location>
        <begin position="363"/>
        <end position="386"/>
    </location>
</feature>
<feature type="transmembrane region" description="Helical" evidence="1">
    <location>
        <begin position="166"/>
        <end position="186"/>
    </location>
</feature>
<feature type="transmembrane region" description="Helical" evidence="1">
    <location>
        <begin position="111"/>
        <end position="129"/>
    </location>
</feature>
<feature type="transmembrane region" description="Helical" evidence="1">
    <location>
        <begin position="141"/>
        <end position="160"/>
    </location>
</feature>
<keyword evidence="1" id="KW-1133">Transmembrane helix</keyword>
<reference evidence="3 4" key="1">
    <citation type="journal article" date="2019" name="Int. J. Syst. Evol. Microbiol.">
        <title>The Global Catalogue of Microorganisms (GCM) 10K type strain sequencing project: providing services to taxonomists for standard genome sequencing and annotation.</title>
        <authorList>
            <consortium name="The Broad Institute Genomics Platform"/>
            <consortium name="The Broad Institute Genome Sequencing Center for Infectious Disease"/>
            <person name="Wu L."/>
            <person name="Ma J."/>
        </authorList>
    </citation>
    <scope>NUCLEOTIDE SEQUENCE [LARGE SCALE GENOMIC DNA]</scope>
    <source>
        <strain evidence="3 4">CGMCC 1.12125</strain>
    </source>
</reference>
<feature type="transmembrane region" description="Helical" evidence="1">
    <location>
        <begin position="335"/>
        <end position="357"/>
    </location>
</feature>
<feature type="domain" description="Major facilitator superfamily (MFS) profile" evidence="2">
    <location>
        <begin position="210"/>
        <end position="398"/>
    </location>
</feature>
<dbReference type="Proteomes" id="UP001597119">
    <property type="component" value="Unassembled WGS sequence"/>
</dbReference>
<dbReference type="AlphaFoldDB" id="A0ABD6CIY3"/>
<dbReference type="PANTHER" id="PTHR23521">
    <property type="entry name" value="TRANSPORTER MFS SUPERFAMILY"/>
    <property type="match status" value="1"/>
</dbReference>
<feature type="transmembrane region" description="Helical" evidence="1">
    <location>
        <begin position="212"/>
        <end position="236"/>
    </location>
</feature>
<feature type="transmembrane region" description="Helical" evidence="1">
    <location>
        <begin position="248"/>
        <end position="268"/>
    </location>
</feature>
<sequence length="398" mass="40291">MSGTDRRTRVALAGVVFAVLLAQVLLYPGIDTLVDALGADTALDASMWFLTAEFAAFVVCAGVWGAASDSAGRRVPFIVAGAVGGAAGYALVALLHRVVPLSFTAVLGLRVLQGAATIGAFSLAMTMLMDLDGGHGKNMGAAGIAIGLGTALGAPLGGQLYEVGPFVPLLVASGLLLVAGALAALVTDRTPGHSRDVVRAVVSGLRETPALLLPYAFGLIDRLTAGFFALVGTLYFREVVGLSPGETGFMLALFFGPFALLQYPFGVLSDRIGRTLPVVVGSLLYGLAVIAVGVAPTVRLTGVAMVAVGVIGALVAPATMALVTDLAPSTERGVAMAGFNTFGSLGFLAGILVGGTIAEEVSYVAAFLVVGGLEIAIAILALPAFLRLQLPQSNVPAK</sequence>
<dbReference type="SUPFAM" id="SSF103473">
    <property type="entry name" value="MFS general substrate transporter"/>
    <property type="match status" value="1"/>
</dbReference>
<evidence type="ECO:0000259" key="2">
    <source>
        <dbReference type="PROSITE" id="PS50850"/>
    </source>
</evidence>